<evidence type="ECO:0000256" key="3">
    <source>
        <dbReference type="ARBA" id="ARBA00019125"/>
    </source>
</evidence>
<evidence type="ECO:0000256" key="5">
    <source>
        <dbReference type="ARBA" id="ARBA00022827"/>
    </source>
</evidence>
<dbReference type="PANTHER" id="PTHR48083">
    <property type="entry name" value="MEDIUM-CHAIN SPECIFIC ACYL-COA DEHYDROGENASE, MITOCHONDRIAL-RELATED"/>
    <property type="match status" value="1"/>
</dbReference>
<evidence type="ECO:0000259" key="9">
    <source>
        <dbReference type="Pfam" id="PF02770"/>
    </source>
</evidence>
<feature type="domain" description="Acyl-CoA oxidase/dehydrogenase middle" evidence="9">
    <location>
        <begin position="125"/>
        <end position="205"/>
    </location>
</feature>
<gene>
    <name evidence="11" type="ORF">R7226_15990</name>
</gene>
<dbReference type="Pfam" id="PF02771">
    <property type="entry name" value="Acyl-CoA_dh_N"/>
    <property type="match status" value="1"/>
</dbReference>
<dbReference type="PROSITE" id="PS00072">
    <property type="entry name" value="ACYL_COA_DH_1"/>
    <property type="match status" value="1"/>
</dbReference>
<proteinExistence type="inferred from homology"/>
<dbReference type="Pfam" id="PF02770">
    <property type="entry name" value="Acyl-CoA_dh_M"/>
    <property type="match status" value="1"/>
</dbReference>
<accession>A0ABU4HTK2</accession>
<dbReference type="EMBL" id="JAWSTH010000041">
    <property type="protein sequence ID" value="MDW5595850.1"/>
    <property type="molecule type" value="Genomic_DNA"/>
</dbReference>
<comment type="similarity">
    <text evidence="2 7">Belongs to the acyl-CoA dehydrogenase family.</text>
</comment>
<dbReference type="InterPro" id="IPR013786">
    <property type="entry name" value="AcylCoA_DH/ox_N"/>
</dbReference>
<dbReference type="InterPro" id="IPR009100">
    <property type="entry name" value="AcylCoA_DH/oxidase_NM_dom_sf"/>
</dbReference>
<comment type="cofactor">
    <cofactor evidence="1 7">
        <name>FAD</name>
        <dbReference type="ChEBI" id="CHEBI:57692"/>
    </cofactor>
</comment>
<evidence type="ECO:0000256" key="6">
    <source>
        <dbReference type="ARBA" id="ARBA00023002"/>
    </source>
</evidence>
<dbReference type="PANTHER" id="PTHR48083:SF2">
    <property type="entry name" value="MEDIUM-CHAIN SPECIFIC ACYL-COA DEHYDROGENASE, MITOCHONDRIAL"/>
    <property type="match status" value="1"/>
</dbReference>
<evidence type="ECO:0000256" key="4">
    <source>
        <dbReference type="ARBA" id="ARBA00022630"/>
    </source>
</evidence>
<evidence type="ECO:0000313" key="11">
    <source>
        <dbReference type="EMBL" id="MDW5595850.1"/>
    </source>
</evidence>
<dbReference type="Proteomes" id="UP001284601">
    <property type="component" value="Unassembled WGS sequence"/>
</dbReference>
<keyword evidence="5 7" id="KW-0274">FAD</keyword>
<dbReference type="RefSeq" id="WP_318598194.1">
    <property type="nucleotide sequence ID" value="NZ_JAWSTH010000041.1"/>
</dbReference>
<dbReference type="InterPro" id="IPR006089">
    <property type="entry name" value="Acyl-CoA_DH_CS"/>
</dbReference>
<dbReference type="PROSITE" id="PS00073">
    <property type="entry name" value="ACYL_COA_DH_2"/>
    <property type="match status" value="1"/>
</dbReference>
<dbReference type="Gene3D" id="2.40.110.10">
    <property type="entry name" value="Butyryl-CoA Dehydrogenase, subunit A, domain 2"/>
    <property type="match status" value="1"/>
</dbReference>
<evidence type="ECO:0000313" key="12">
    <source>
        <dbReference type="Proteomes" id="UP001284601"/>
    </source>
</evidence>
<dbReference type="Pfam" id="PF00441">
    <property type="entry name" value="Acyl-CoA_dh_1"/>
    <property type="match status" value="1"/>
</dbReference>
<dbReference type="InterPro" id="IPR037069">
    <property type="entry name" value="AcylCoA_DH/ox_N_sf"/>
</dbReference>
<comment type="caution">
    <text evidence="11">The sequence shown here is derived from an EMBL/GenBank/DDBJ whole genome shotgun (WGS) entry which is preliminary data.</text>
</comment>
<evidence type="ECO:0000256" key="7">
    <source>
        <dbReference type="RuleBase" id="RU362125"/>
    </source>
</evidence>
<keyword evidence="6 7" id="KW-0560">Oxidoreductase</keyword>
<dbReference type="InterPro" id="IPR050741">
    <property type="entry name" value="Acyl-CoA_dehydrogenase"/>
</dbReference>
<dbReference type="InterPro" id="IPR009075">
    <property type="entry name" value="AcylCo_DH/oxidase_C"/>
</dbReference>
<evidence type="ECO:0000256" key="2">
    <source>
        <dbReference type="ARBA" id="ARBA00009347"/>
    </source>
</evidence>
<feature type="domain" description="Acyl-CoA dehydrogenase/oxidase C-terminal" evidence="8">
    <location>
        <begin position="229"/>
        <end position="377"/>
    </location>
</feature>
<name>A0ABU4HTK2_9ACTN</name>
<keyword evidence="4 7" id="KW-0285">Flavoprotein</keyword>
<keyword evidence="12" id="KW-1185">Reference proteome</keyword>
<dbReference type="Gene3D" id="1.20.140.10">
    <property type="entry name" value="Butyryl-CoA Dehydrogenase, subunit A, domain 3"/>
    <property type="match status" value="1"/>
</dbReference>
<dbReference type="InterPro" id="IPR006091">
    <property type="entry name" value="Acyl-CoA_Oxase/DH_mid-dom"/>
</dbReference>
<organism evidence="11 12">
    <name type="scientific">Conexibacter stalactiti</name>
    <dbReference type="NCBI Taxonomy" id="1940611"/>
    <lineage>
        <taxon>Bacteria</taxon>
        <taxon>Bacillati</taxon>
        <taxon>Actinomycetota</taxon>
        <taxon>Thermoleophilia</taxon>
        <taxon>Solirubrobacterales</taxon>
        <taxon>Conexibacteraceae</taxon>
        <taxon>Conexibacter</taxon>
    </lineage>
</organism>
<evidence type="ECO:0000259" key="10">
    <source>
        <dbReference type="Pfam" id="PF02771"/>
    </source>
</evidence>
<evidence type="ECO:0000256" key="1">
    <source>
        <dbReference type="ARBA" id="ARBA00001974"/>
    </source>
</evidence>
<dbReference type="InterPro" id="IPR046373">
    <property type="entry name" value="Acyl-CoA_Oxase/DH_mid-dom_sf"/>
</dbReference>
<reference evidence="12" key="1">
    <citation type="submission" date="2023-07" db="EMBL/GenBank/DDBJ databases">
        <title>Conexibacter stalactiti sp. nov., isolated from stalactites in a lava cave and emended description of the genus Conexibacter.</title>
        <authorList>
            <person name="Lee S.D."/>
        </authorList>
    </citation>
    <scope>NUCLEOTIDE SEQUENCE [LARGE SCALE GENOMIC DNA]</scope>
    <source>
        <strain evidence="12">KCTC 39840</strain>
    </source>
</reference>
<feature type="domain" description="Acyl-CoA dehydrogenase/oxidase N-terminal" evidence="10">
    <location>
        <begin position="6"/>
        <end position="121"/>
    </location>
</feature>
<dbReference type="SUPFAM" id="SSF47203">
    <property type="entry name" value="Acyl-CoA dehydrogenase C-terminal domain-like"/>
    <property type="match status" value="1"/>
</dbReference>
<protein>
    <recommendedName>
        <fullName evidence="3">Medium-chain specific acyl-CoA dehydrogenase, mitochondrial</fullName>
    </recommendedName>
</protein>
<dbReference type="InterPro" id="IPR036250">
    <property type="entry name" value="AcylCo_DH-like_C"/>
</dbReference>
<dbReference type="Gene3D" id="1.10.540.10">
    <property type="entry name" value="Acyl-CoA dehydrogenase/oxidase, N-terminal domain"/>
    <property type="match status" value="1"/>
</dbReference>
<sequence length="389" mass="43254">MDLGLTDVQRDIRDTARSFIAKEVMPLEPEVLQRERRGEKGITRAELRDLQARARRFGFWGIGTPAEHGGADLPPVTQSLIWTEVGRTYVPFLFGGEADNILYKASPEQQEEFLRPTIEGDRISCFAITEPEAGSDATAIRMRAVRDGDDWVLNGEKTFITGGVEADFAIVVAVTDAELGHRGGHTAFLVDRSMGWTADPIHTMGPSTPASMGFVDVRVPNRNVLGEVGEGFRLAMEWIGRGRYVIPSRAIGATERLLGMAVEYANERKTFGKTIGEHQMIQTMIADCELDLEQARWLVLVAAWTLEQGRGARHEAALAKLGGATAANRVVDRVMQIHGGMGYTSELPIERWYREARLWRIYEGTDEIQRRTIARDLLAGRRRIGGHLA</sequence>
<dbReference type="SUPFAM" id="SSF56645">
    <property type="entry name" value="Acyl-CoA dehydrogenase NM domain-like"/>
    <property type="match status" value="1"/>
</dbReference>
<evidence type="ECO:0000259" key="8">
    <source>
        <dbReference type="Pfam" id="PF00441"/>
    </source>
</evidence>